<feature type="transmembrane region" description="Helical" evidence="1">
    <location>
        <begin position="6"/>
        <end position="27"/>
    </location>
</feature>
<sequence length="28" mass="3173">MYKHLLLEVIVTVLFLYTSVGIVASFIC</sequence>
<evidence type="ECO:0000256" key="1">
    <source>
        <dbReference type="SAM" id="Phobius"/>
    </source>
</evidence>
<protein>
    <submittedName>
        <fullName evidence="2">Uncharacterized protein</fullName>
    </submittedName>
</protein>
<keyword evidence="1" id="KW-0812">Transmembrane</keyword>
<dbReference type="EMBL" id="GGEC01057362">
    <property type="protein sequence ID" value="MBX37846.1"/>
    <property type="molecule type" value="Transcribed_RNA"/>
</dbReference>
<keyword evidence="1" id="KW-1133">Transmembrane helix</keyword>
<name>A0A2P2N624_RHIMU</name>
<dbReference type="AlphaFoldDB" id="A0A2P2N624"/>
<proteinExistence type="predicted"/>
<organism evidence="2">
    <name type="scientific">Rhizophora mucronata</name>
    <name type="common">Asiatic mangrove</name>
    <dbReference type="NCBI Taxonomy" id="61149"/>
    <lineage>
        <taxon>Eukaryota</taxon>
        <taxon>Viridiplantae</taxon>
        <taxon>Streptophyta</taxon>
        <taxon>Embryophyta</taxon>
        <taxon>Tracheophyta</taxon>
        <taxon>Spermatophyta</taxon>
        <taxon>Magnoliopsida</taxon>
        <taxon>eudicotyledons</taxon>
        <taxon>Gunneridae</taxon>
        <taxon>Pentapetalae</taxon>
        <taxon>rosids</taxon>
        <taxon>fabids</taxon>
        <taxon>Malpighiales</taxon>
        <taxon>Rhizophoraceae</taxon>
        <taxon>Rhizophora</taxon>
    </lineage>
</organism>
<keyword evidence="1" id="KW-0472">Membrane</keyword>
<reference evidence="2" key="1">
    <citation type="submission" date="2018-02" db="EMBL/GenBank/DDBJ databases">
        <title>Rhizophora mucronata_Transcriptome.</title>
        <authorList>
            <person name="Meera S.P."/>
            <person name="Sreeshan A."/>
            <person name="Augustine A."/>
        </authorList>
    </citation>
    <scope>NUCLEOTIDE SEQUENCE</scope>
    <source>
        <tissue evidence="2">Leaf</tissue>
    </source>
</reference>
<accession>A0A2P2N624</accession>
<evidence type="ECO:0000313" key="2">
    <source>
        <dbReference type="EMBL" id="MBX37846.1"/>
    </source>
</evidence>